<dbReference type="GO" id="GO:0000423">
    <property type="term" value="P:mitophagy"/>
    <property type="evidence" value="ECO:0007669"/>
    <property type="project" value="InterPro"/>
</dbReference>
<organism evidence="1 2">
    <name type="scientific">Oleoguttula mirabilis</name>
    <dbReference type="NCBI Taxonomy" id="1507867"/>
    <lineage>
        <taxon>Eukaryota</taxon>
        <taxon>Fungi</taxon>
        <taxon>Dikarya</taxon>
        <taxon>Ascomycota</taxon>
        <taxon>Pezizomycotina</taxon>
        <taxon>Dothideomycetes</taxon>
        <taxon>Dothideomycetidae</taxon>
        <taxon>Mycosphaerellales</taxon>
        <taxon>Teratosphaeriaceae</taxon>
        <taxon>Oleoguttula</taxon>
    </lineage>
</organism>
<name>A0AAV9JJ22_9PEZI</name>
<sequence>MPGLQDAAIQMAETIQTAHVNRSPSIKHDLAPSTAADTKQRVELDDDLDATSDVDEDEIPVSLLRPAPRGPQMPPLPDLRFEQSYLASIKDAKGWQGVTFITIRDQIFMPLVQGMAWTLIVSGWGFFNRGTQFSGQTVGAKIRRWWWGVNNWKVPDNAKGTLRDERTAEKVKDYFTTRLASAGPGDE</sequence>
<dbReference type="Pfam" id="PF08589">
    <property type="entry name" value="ATG43"/>
    <property type="match status" value="1"/>
</dbReference>
<dbReference type="PANTHER" id="PTHR38699:SF1">
    <property type="entry name" value="MITOPHAGY RECEPTOR ATG43"/>
    <property type="match status" value="1"/>
</dbReference>
<dbReference type="GO" id="GO:0140580">
    <property type="term" value="F:mitochondrion autophagosome adaptor activity"/>
    <property type="evidence" value="ECO:0007669"/>
    <property type="project" value="InterPro"/>
</dbReference>
<accession>A0AAV9JJ22</accession>
<dbReference type="AlphaFoldDB" id="A0AAV9JJ22"/>
<dbReference type="InterPro" id="IPR013898">
    <property type="entry name" value="Atg43"/>
</dbReference>
<evidence type="ECO:0008006" key="3">
    <source>
        <dbReference type="Google" id="ProtNLM"/>
    </source>
</evidence>
<keyword evidence="2" id="KW-1185">Reference proteome</keyword>
<evidence type="ECO:0000313" key="2">
    <source>
        <dbReference type="Proteomes" id="UP001324427"/>
    </source>
</evidence>
<reference evidence="1 2" key="1">
    <citation type="submission" date="2021-11" db="EMBL/GenBank/DDBJ databases">
        <title>Black yeast isolated from Biological Soil Crust.</title>
        <authorList>
            <person name="Kurbessoian T."/>
        </authorList>
    </citation>
    <scope>NUCLEOTIDE SEQUENCE [LARGE SCALE GENOMIC DNA]</scope>
    <source>
        <strain evidence="1 2">CCFEE 5522</strain>
    </source>
</reference>
<dbReference type="EMBL" id="JAVFHQ010000020">
    <property type="protein sequence ID" value="KAK4545273.1"/>
    <property type="molecule type" value="Genomic_DNA"/>
</dbReference>
<comment type="caution">
    <text evidence="1">The sequence shown here is derived from an EMBL/GenBank/DDBJ whole genome shotgun (WGS) entry which is preliminary data.</text>
</comment>
<proteinExistence type="predicted"/>
<dbReference type="PANTHER" id="PTHR38699">
    <property type="entry name" value="CHROMOSOME 1, WHOLE GENOME SHOTGUN SEQUENCE"/>
    <property type="match status" value="1"/>
</dbReference>
<protein>
    <recommendedName>
        <fullName evidence="3">DUF1770-domain-containing protein</fullName>
    </recommendedName>
</protein>
<evidence type="ECO:0000313" key="1">
    <source>
        <dbReference type="EMBL" id="KAK4545273.1"/>
    </source>
</evidence>
<dbReference type="Proteomes" id="UP001324427">
    <property type="component" value="Unassembled WGS sequence"/>
</dbReference>
<gene>
    <name evidence="1" type="ORF">LTR36_003453</name>
</gene>